<organism evidence="2 3">
    <name type="scientific">Mycena maculata</name>
    <dbReference type="NCBI Taxonomy" id="230809"/>
    <lineage>
        <taxon>Eukaryota</taxon>
        <taxon>Fungi</taxon>
        <taxon>Dikarya</taxon>
        <taxon>Basidiomycota</taxon>
        <taxon>Agaricomycotina</taxon>
        <taxon>Agaricomycetes</taxon>
        <taxon>Agaricomycetidae</taxon>
        <taxon>Agaricales</taxon>
        <taxon>Marasmiineae</taxon>
        <taxon>Mycenaceae</taxon>
        <taxon>Mycena</taxon>
    </lineage>
</organism>
<evidence type="ECO:0000256" key="1">
    <source>
        <dbReference type="SAM" id="MobiDB-lite"/>
    </source>
</evidence>
<feature type="region of interest" description="Disordered" evidence="1">
    <location>
        <begin position="194"/>
        <end position="245"/>
    </location>
</feature>
<sequence>MPVSSSVPAEEEGWQVVSSEWWRIPFNAVSWAYSPQDSAANKVTQSPRVAKPPHYPADLLHIRPASADDLHDEDLLEGDDGQLNPDLVGCVGALAALESYEIDVGFCWLPPQLEQQARPDLSVAVDAHHVALGKDRWDEQVQDLLGGLSIGSTDQSDDDSLSDIHRSTSSIDLTDSDRSVLSLPMPATPRARRSYANIVVKRASPSRSTSSRDSDRSPQRLNAAASSFVPSPSKPKPVSDPAPFLSPLESVPFPLLTEDRTPTPPSPTFNRTFVFPSLDVPPVPAVKITKDAQGFYSEVESTVPAPSHARTSSTLLPAFLHDTFTRRRPPASKTRAMVDRLKSSASGVPQEPAKTQPPRLQLELSALAKPRLSVSEYGGDEDTPPIDDDSEGWIGGDDSVPAKVSSKTRRTRDLFLALTRRRSNSSPPKTTVIVDPPADNAIGITVELPSPASSSSDGWIEGPALLLPESNKPKPGVVHLPSRKATPVENPKPAVPHPHPQRTPKRSKRSNPPPQAPAPALGPGPGPALYVHPPPYYYPHAHPHAVPAQYAAAYMHQMQVLQQQQQHMQHMRRVSAPLVPMPIPSRTPRGSMSSTGSGEWFPYPYPVPVPVAYPVPVPLHGHAPVFVPRGV</sequence>
<evidence type="ECO:0000313" key="3">
    <source>
        <dbReference type="Proteomes" id="UP001215280"/>
    </source>
</evidence>
<dbReference type="AlphaFoldDB" id="A0AAD7N7I0"/>
<comment type="caution">
    <text evidence="2">The sequence shown here is derived from an EMBL/GenBank/DDBJ whole genome shotgun (WGS) entry which is preliminary data.</text>
</comment>
<dbReference type="EMBL" id="JARJLG010000083">
    <property type="protein sequence ID" value="KAJ7750065.1"/>
    <property type="molecule type" value="Genomic_DNA"/>
</dbReference>
<proteinExistence type="predicted"/>
<dbReference type="Proteomes" id="UP001215280">
    <property type="component" value="Unassembled WGS sequence"/>
</dbReference>
<gene>
    <name evidence="2" type="ORF">DFH07DRAFT_550235</name>
</gene>
<keyword evidence="3" id="KW-1185">Reference proteome</keyword>
<name>A0AAD7N7I0_9AGAR</name>
<evidence type="ECO:0000313" key="2">
    <source>
        <dbReference type="EMBL" id="KAJ7750065.1"/>
    </source>
</evidence>
<reference evidence="2" key="1">
    <citation type="submission" date="2023-03" db="EMBL/GenBank/DDBJ databases">
        <title>Massive genome expansion in bonnet fungi (Mycena s.s.) driven by repeated elements and novel gene families across ecological guilds.</title>
        <authorList>
            <consortium name="Lawrence Berkeley National Laboratory"/>
            <person name="Harder C.B."/>
            <person name="Miyauchi S."/>
            <person name="Viragh M."/>
            <person name="Kuo A."/>
            <person name="Thoen E."/>
            <person name="Andreopoulos B."/>
            <person name="Lu D."/>
            <person name="Skrede I."/>
            <person name="Drula E."/>
            <person name="Henrissat B."/>
            <person name="Morin E."/>
            <person name="Kohler A."/>
            <person name="Barry K."/>
            <person name="LaButti K."/>
            <person name="Morin E."/>
            <person name="Salamov A."/>
            <person name="Lipzen A."/>
            <person name="Mereny Z."/>
            <person name="Hegedus B."/>
            <person name="Baldrian P."/>
            <person name="Stursova M."/>
            <person name="Weitz H."/>
            <person name="Taylor A."/>
            <person name="Grigoriev I.V."/>
            <person name="Nagy L.G."/>
            <person name="Martin F."/>
            <person name="Kauserud H."/>
        </authorList>
    </citation>
    <scope>NUCLEOTIDE SEQUENCE</scope>
    <source>
        <strain evidence="2">CBHHK188m</strain>
    </source>
</reference>
<feature type="compositionally biased region" description="Basic residues" evidence="1">
    <location>
        <begin position="499"/>
        <end position="509"/>
    </location>
</feature>
<feature type="region of interest" description="Disordered" evidence="1">
    <location>
        <begin position="374"/>
        <end position="406"/>
    </location>
</feature>
<feature type="compositionally biased region" description="Acidic residues" evidence="1">
    <location>
        <begin position="378"/>
        <end position="391"/>
    </location>
</feature>
<accession>A0AAD7N7I0</accession>
<feature type="compositionally biased region" description="Pro residues" evidence="1">
    <location>
        <begin position="511"/>
        <end position="525"/>
    </location>
</feature>
<feature type="region of interest" description="Disordered" evidence="1">
    <location>
        <begin position="447"/>
        <end position="525"/>
    </location>
</feature>
<protein>
    <submittedName>
        <fullName evidence="2">Uncharacterized protein</fullName>
    </submittedName>
</protein>